<dbReference type="AlphaFoldDB" id="A0A8H7GST2"/>
<proteinExistence type="predicted"/>
<keyword evidence="4" id="KW-1185">Reference proteome</keyword>
<dbReference type="EMBL" id="JACBPP010000004">
    <property type="protein sequence ID" value="KAF8001894.1"/>
    <property type="molecule type" value="Genomic_DNA"/>
</dbReference>
<comment type="caution">
    <text evidence="3">The sequence shown here is derived from an EMBL/GenBank/DDBJ whole genome shotgun (WGS) entry which is preliminary data.</text>
</comment>
<evidence type="ECO:0000313" key="3">
    <source>
        <dbReference type="EMBL" id="KAF8001894.1"/>
    </source>
</evidence>
<name>A0A8H7GST2_9ASCO</name>
<reference evidence="3" key="1">
    <citation type="submission" date="2020-10" db="EMBL/GenBank/DDBJ databases">
        <title>The Whole-Genome Sequence of Metschnikowia persimmonesis, a Novel Endophytic Yeast Species Isolated from Medicinal Plant Diospyros kaki Thumb.</title>
        <authorList>
            <person name="Rahmat E."/>
            <person name="Kang Y."/>
        </authorList>
    </citation>
    <scope>NUCLEOTIDE SEQUENCE</scope>
    <source>
        <strain evidence="3">KIOM G15050</strain>
    </source>
</reference>
<dbReference type="InterPro" id="IPR039634">
    <property type="entry name" value="Bul1-like"/>
</dbReference>
<evidence type="ECO:0000259" key="2">
    <source>
        <dbReference type="Pfam" id="PF04426"/>
    </source>
</evidence>
<accession>A0A8H7GST2</accession>
<dbReference type="Pfam" id="PF04425">
    <property type="entry name" value="Bul1_N"/>
    <property type="match status" value="1"/>
</dbReference>
<feature type="domain" description="Bul1 N-terminal" evidence="1">
    <location>
        <begin position="6"/>
        <end position="404"/>
    </location>
</feature>
<evidence type="ECO:0000313" key="4">
    <source>
        <dbReference type="Proteomes" id="UP000649328"/>
    </source>
</evidence>
<dbReference type="Pfam" id="PF04426">
    <property type="entry name" value="Bul1_C"/>
    <property type="match status" value="1"/>
</dbReference>
<dbReference type="Proteomes" id="UP000649328">
    <property type="component" value="Unassembled WGS sequence"/>
</dbReference>
<gene>
    <name evidence="3" type="ORF">HF325_002859</name>
</gene>
<dbReference type="PANTHER" id="PTHR31904:SF1">
    <property type="entry name" value="BYPASS OF STOP CODON PROTEIN 5-RELATED"/>
    <property type="match status" value="1"/>
</dbReference>
<sequence>MEQKPCQKEDPVWSILPSYDMYQNTFNGSSNPPQYGEPASAQESMYSSQISSEVVTETTAVTSYENLANVDAAVSILSSSSPSLIIADESTTTWRETLLDNIDNLRNYSSSDNPYTKNVELSLHFTADVGKGGEAPKHIDPLQFEYKQGDYLNGYIYIKNKCDVPIPFEMFYVLFEGNFTVTDKKHTAKKKQVKVKKYLEMYDFAASWNESRIDRLLTETNDDQYSCPKLVDPLDGSSLCMLGRVLKPGILYKRFFTFKIPSRLLDTECNDHNLPSHTALPPTLGLSEQEKELMGNPYQKSSDFSFLDTSTSYGVMARFIGKASNFKVNDKFDLATKLIDVKGDEFIIFRERMSYIRVIQESNMPSNSEKLVNAETSRILYENLVGRIKEKIELGNQIKQTLAAGGTVPEYPHPASFLLQSPGDHACEEHKARQLYTRLDDLSKGTGPRLAKPKDYKISMPLIKKKFLGAVKYQGMLQISSPKTEYILNYMSPKRFDRDTLKKKQMWKLEIPVKIRFEPADASNLGKVPHITHVTPELVVFTMKAGNHPVPIELTHDHLFRNQSCKLVDLKLTDNFEYIVKRPMRRYASELYELVKELGCDQFKVEKSLLEDVCALAGVEEKTNNLILRESKLVDEKGTVEKLRELLAHRVGEQKRRVFKRFYCGGGRQ</sequence>
<protein>
    <submittedName>
        <fullName evidence="3">Uncharacterized protein</fullName>
    </submittedName>
</protein>
<dbReference type="OrthoDB" id="4007955at2759"/>
<feature type="domain" description="Bul1 C-terminal" evidence="2">
    <location>
        <begin position="504"/>
        <end position="626"/>
    </location>
</feature>
<evidence type="ECO:0000259" key="1">
    <source>
        <dbReference type="Pfam" id="PF04425"/>
    </source>
</evidence>
<dbReference type="InterPro" id="IPR007519">
    <property type="entry name" value="Bul1_N"/>
</dbReference>
<dbReference type="PANTHER" id="PTHR31904">
    <property type="entry name" value="BYPASS OF STOP CODON PROTEIN 5-RELATED"/>
    <property type="match status" value="1"/>
</dbReference>
<dbReference type="InterPro" id="IPR022794">
    <property type="entry name" value="Bul1_C"/>
</dbReference>
<organism evidence="3 4">
    <name type="scientific">Metschnikowia pulcherrima</name>
    <dbReference type="NCBI Taxonomy" id="27326"/>
    <lineage>
        <taxon>Eukaryota</taxon>
        <taxon>Fungi</taxon>
        <taxon>Dikarya</taxon>
        <taxon>Ascomycota</taxon>
        <taxon>Saccharomycotina</taxon>
        <taxon>Pichiomycetes</taxon>
        <taxon>Metschnikowiaceae</taxon>
        <taxon>Metschnikowia</taxon>
    </lineage>
</organism>